<dbReference type="InterPro" id="IPR004378">
    <property type="entry name" value="F420H2_quin_Rdtase"/>
</dbReference>
<comment type="similarity">
    <text evidence="1">Belongs to the F420H(2)-dependent quinone reductase family.</text>
</comment>
<evidence type="ECO:0008006" key="5">
    <source>
        <dbReference type="Google" id="ProtNLM"/>
    </source>
</evidence>
<evidence type="ECO:0000313" key="3">
    <source>
        <dbReference type="EMBL" id="GCE26276.1"/>
    </source>
</evidence>
<accession>A0A402B4K6</accession>
<dbReference type="EMBL" id="BIFT01000001">
    <property type="protein sequence ID" value="GCE26276.1"/>
    <property type="molecule type" value="Genomic_DNA"/>
</dbReference>
<dbReference type="RefSeq" id="WP_126626756.1">
    <property type="nucleotide sequence ID" value="NZ_BIFT01000001.1"/>
</dbReference>
<dbReference type="OrthoDB" id="163266at2"/>
<name>A0A402B4K6_9CHLR</name>
<organism evidence="3 4">
    <name type="scientific">Dictyobacter alpinus</name>
    <dbReference type="NCBI Taxonomy" id="2014873"/>
    <lineage>
        <taxon>Bacteria</taxon>
        <taxon>Bacillati</taxon>
        <taxon>Chloroflexota</taxon>
        <taxon>Ktedonobacteria</taxon>
        <taxon>Ktedonobacterales</taxon>
        <taxon>Dictyobacteraceae</taxon>
        <taxon>Dictyobacter</taxon>
    </lineage>
</organism>
<dbReference type="Proteomes" id="UP000287171">
    <property type="component" value="Unassembled WGS sequence"/>
</dbReference>
<dbReference type="Pfam" id="PF04075">
    <property type="entry name" value="F420H2_quin_red"/>
    <property type="match status" value="1"/>
</dbReference>
<dbReference type="GO" id="GO:0016491">
    <property type="term" value="F:oxidoreductase activity"/>
    <property type="evidence" value="ECO:0007669"/>
    <property type="project" value="InterPro"/>
</dbReference>
<evidence type="ECO:0000256" key="1">
    <source>
        <dbReference type="ARBA" id="ARBA00008710"/>
    </source>
</evidence>
<dbReference type="GO" id="GO:0005886">
    <property type="term" value="C:plasma membrane"/>
    <property type="evidence" value="ECO:0007669"/>
    <property type="project" value="TreeGrafter"/>
</dbReference>
<evidence type="ECO:0000256" key="2">
    <source>
        <dbReference type="ARBA" id="ARBA00049106"/>
    </source>
</evidence>
<dbReference type="NCBIfam" id="TIGR00026">
    <property type="entry name" value="hi_GC_TIGR00026"/>
    <property type="match status" value="1"/>
</dbReference>
<dbReference type="AlphaFoldDB" id="A0A402B4K6"/>
<dbReference type="InterPro" id="IPR012349">
    <property type="entry name" value="Split_barrel_FMN-bd"/>
</dbReference>
<dbReference type="PANTHER" id="PTHR39428:SF1">
    <property type="entry name" value="F420H(2)-DEPENDENT QUINONE REDUCTASE RV1261C"/>
    <property type="match status" value="1"/>
</dbReference>
<proteinExistence type="inferred from homology"/>
<comment type="caution">
    <text evidence="3">The sequence shown here is derived from an EMBL/GenBank/DDBJ whole genome shotgun (WGS) entry which is preliminary data.</text>
</comment>
<sequence>MSTNHEELTRLARTLNPQIIDEFRANRGKMKNFPGPEFLLLHTHGARSNQPRTTPLRYIKEGDTYILIAANGGAPRNPDWYYNILAHPNDVTIEVETEQLNVRATVAPPAERDRLFAEVVRQAPDFAKAQKGTSRTMPIVLLECVTEKD</sequence>
<evidence type="ECO:0000313" key="4">
    <source>
        <dbReference type="Proteomes" id="UP000287171"/>
    </source>
</evidence>
<dbReference type="GO" id="GO:0070967">
    <property type="term" value="F:coenzyme F420 binding"/>
    <property type="evidence" value="ECO:0007669"/>
    <property type="project" value="TreeGrafter"/>
</dbReference>
<gene>
    <name evidence="3" type="ORF">KDA_17600</name>
</gene>
<keyword evidence="4" id="KW-1185">Reference proteome</keyword>
<dbReference type="Gene3D" id="2.30.110.10">
    <property type="entry name" value="Electron Transport, Fmn-binding Protein, Chain A"/>
    <property type="match status" value="1"/>
</dbReference>
<dbReference type="PANTHER" id="PTHR39428">
    <property type="entry name" value="F420H(2)-DEPENDENT QUINONE REDUCTASE RV1261C"/>
    <property type="match status" value="1"/>
</dbReference>
<reference evidence="4" key="1">
    <citation type="submission" date="2018-12" db="EMBL/GenBank/DDBJ databases">
        <title>Tengunoibacter tsumagoiensis gen. nov., sp. nov., Dictyobacter kobayashii sp. nov., D. alpinus sp. nov., and D. joshuensis sp. nov. and description of Dictyobacteraceae fam. nov. within the order Ktedonobacterales isolated from Tengu-no-mugimeshi.</title>
        <authorList>
            <person name="Wang C.M."/>
            <person name="Zheng Y."/>
            <person name="Sakai Y."/>
            <person name="Toyoda A."/>
            <person name="Minakuchi Y."/>
            <person name="Abe K."/>
            <person name="Yokota A."/>
            <person name="Yabe S."/>
        </authorList>
    </citation>
    <scope>NUCLEOTIDE SEQUENCE [LARGE SCALE GENOMIC DNA]</scope>
    <source>
        <strain evidence="4">Uno16</strain>
    </source>
</reference>
<protein>
    <recommendedName>
        <fullName evidence="5">Nitroreductase</fullName>
    </recommendedName>
</protein>
<comment type="catalytic activity">
    <reaction evidence="2">
        <text>oxidized coenzyme F420-(gamma-L-Glu)(n) + a quinol + H(+) = reduced coenzyme F420-(gamma-L-Glu)(n) + a quinone</text>
        <dbReference type="Rhea" id="RHEA:39663"/>
        <dbReference type="Rhea" id="RHEA-COMP:12939"/>
        <dbReference type="Rhea" id="RHEA-COMP:14378"/>
        <dbReference type="ChEBI" id="CHEBI:15378"/>
        <dbReference type="ChEBI" id="CHEBI:24646"/>
        <dbReference type="ChEBI" id="CHEBI:132124"/>
        <dbReference type="ChEBI" id="CHEBI:133980"/>
        <dbReference type="ChEBI" id="CHEBI:139511"/>
    </reaction>
</comment>